<dbReference type="GO" id="GO:0046872">
    <property type="term" value="F:metal ion binding"/>
    <property type="evidence" value="ECO:0007669"/>
    <property type="project" value="InterPro"/>
</dbReference>
<keyword evidence="1" id="KW-0472">Membrane</keyword>
<dbReference type="PATRIC" id="fig|301375.6.peg.465"/>
<dbReference type="GO" id="GO:0003824">
    <property type="term" value="F:catalytic activity"/>
    <property type="evidence" value="ECO:0007669"/>
    <property type="project" value="InterPro"/>
</dbReference>
<protein>
    <submittedName>
        <fullName evidence="3">Metalloenzyme domain protein</fullName>
    </submittedName>
</protein>
<dbReference type="SUPFAM" id="SSF53649">
    <property type="entry name" value="Alkaline phosphatase-like"/>
    <property type="match status" value="1"/>
</dbReference>
<dbReference type="EMBL" id="LGFT01000018">
    <property type="protein sequence ID" value="KUK44703.1"/>
    <property type="molecule type" value="Genomic_DNA"/>
</dbReference>
<feature type="transmembrane region" description="Helical" evidence="1">
    <location>
        <begin position="429"/>
        <end position="450"/>
    </location>
</feature>
<reference evidence="5 6" key="2">
    <citation type="journal article" date="2015" name="MBio">
        <title>Genome-Resolved Metagenomic Analysis Reveals Roles for Candidate Phyla and Other Microbial Community Members in Biogeochemical Transformations in Oil Reservoirs.</title>
        <authorList>
            <person name="Hu P."/>
            <person name="Tom L."/>
            <person name="Singh A."/>
            <person name="Thomas B.C."/>
            <person name="Baker B.J."/>
            <person name="Piceno Y.M."/>
            <person name="Andersen G.L."/>
            <person name="Banfield J.F."/>
        </authorList>
    </citation>
    <scope>NUCLEOTIDE SEQUENCE [LARGE SCALE GENOMIC DNA]</scope>
    <source>
        <strain evidence="3">57_489</strain>
    </source>
</reference>
<keyword evidence="1" id="KW-1133">Transmembrane helix</keyword>
<proteinExistence type="predicted"/>
<evidence type="ECO:0000313" key="6">
    <source>
        <dbReference type="Proteomes" id="UP000057043"/>
    </source>
</evidence>
<dbReference type="Proteomes" id="UP000057043">
    <property type="component" value="Unassembled WGS sequence"/>
</dbReference>
<name>A0A101FUH4_9EURY</name>
<evidence type="ECO:0000259" key="2">
    <source>
        <dbReference type="Pfam" id="PF01676"/>
    </source>
</evidence>
<evidence type="ECO:0000313" key="4">
    <source>
        <dbReference type="EMBL" id="KUK94320.1"/>
    </source>
</evidence>
<dbReference type="Gene3D" id="3.40.720.10">
    <property type="entry name" value="Alkaline Phosphatase, subunit A"/>
    <property type="match status" value="1"/>
</dbReference>
<comment type="caution">
    <text evidence="3">The sequence shown here is derived from an EMBL/GenBank/DDBJ whole genome shotgun (WGS) entry which is preliminary data.</text>
</comment>
<keyword evidence="1" id="KW-0812">Transmembrane</keyword>
<dbReference type="InterPro" id="IPR017850">
    <property type="entry name" value="Alkaline_phosphatase_core_sf"/>
</dbReference>
<accession>A0A101FUH4</accession>
<reference evidence="4" key="1">
    <citation type="journal article" date="2015" name="MBio">
        <title>Genome-resolved metagenomic analysis reveals roles for candidate phyla and other microbial community members in biogeochemical transformations in oil reservoirs.</title>
        <authorList>
            <person name="Hu P."/>
            <person name="Tom L."/>
            <person name="Singh A."/>
            <person name="Thomas B.C."/>
            <person name="Baker B.J."/>
            <person name="Piceno Y.M."/>
            <person name="Andersen G.L."/>
            <person name="Banfield J.F."/>
        </authorList>
    </citation>
    <scope>NUCLEOTIDE SEQUENCE [LARGE SCALE GENOMIC DNA]</scope>
    <source>
        <strain evidence="4">56_747</strain>
    </source>
</reference>
<sequence length="453" mass="47778">MRLLFALLVLLVLAGSGRPTTEVLVGDGSDPAGAVLLVVDGMGANYVYPELEARAIDGSPLGSALLFNLTGEGARVLNVTVPVPETGPSHSVLVSGCSWVDPTILGTPEATIFDLARETGLVCLAVLQRGDAISMVLEQDALLFFDDNSLWGAEPLLGCRADIPVDLVELLQAWRDRFPQYNRERGVPGYVGYNAWGLDVAAAVVSAMGSKSCPFLLLVNVGAVDSAGHNLGPKGYVETISGLDAPLGRLIEACESNNVVILITADHGMSFPAGQGKGGHSSAKYSSRTESVMVPAVFMGPGVDDLILAGNWSEMDLAPTILYLLGLETDLPLSEGQIIPVSKCFNLEVDAGKVTDVEVRRDGDVVARATGDSHYIFRNLERGSYSVESGGRGALVFLNGDQSVDFARGSGGSPEGVLPLISDRMSRRFIAAILILAINVAGAVLIFRVVRRN</sequence>
<dbReference type="AlphaFoldDB" id="A0A101FUH4"/>
<evidence type="ECO:0000313" key="5">
    <source>
        <dbReference type="Proteomes" id="UP000053961"/>
    </source>
</evidence>
<organism evidence="3 6">
    <name type="scientific">Methanothrix harundinacea</name>
    <dbReference type="NCBI Taxonomy" id="301375"/>
    <lineage>
        <taxon>Archaea</taxon>
        <taxon>Methanobacteriati</taxon>
        <taxon>Methanobacteriota</taxon>
        <taxon>Stenosarchaea group</taxon>
        <taxon>Methanomicrobia</taxon>
        <taxon>Methanotrichales</taxon>
        <taxon>Methanotrichaceae</taxon>
        <taxon>Methanothrix</taxon>
    </lineage>
</organism>
<dbReference type="InterPro" id="IPR006124">
    <property type="entry name" value="Metalloenzyme"/>
</dbReference>
<evidence type="ECO:0000256" key="1">
    <source>
        <dbReference type="SAM" id="Phobius"/>
    </source>
</evidence>
<dbReference type="Pfam" id="PF01676">
    <property type="entry name" value="Metalloenzyme"/>
    <property type="match status" value="1"/>
</dbReference>
<dbReference type="Proteomes" id="UP000053961">
    <property type="component" value="Unassembled WGS sequence"/>
</dbReference>
<feature type="domain" description="Metalloenzyme" evidence="2">
    <location>
        <begin position="199"/>
        <end position="328"/>
    </location>
</feature>
<evidence type="ECO:0000313" key="3">
    <source>
        <dbReference type="EMBL" id="KUK44703.1"/>
    </source>
</evidence>
<gene>
    <name evidence="3" type="ORF">XD72_0940</name>
    <name evidence="4" type="ORF">XE07_2185</name>
</gene>
<dbReference type="EMBL" id="LGHB01000054">
    <property type="protein sequence ID" value="KUK94320.1"/>
    <property type="molecule type" value="Genomic_DNA"/>
</dbReference>